<reference evidence="1 2" key="1">
    <citation type="submission" date="2008-10" db="EMBL/GenBank/DDBJ databases">
        <title>Draft genome sequence of Providencia alcalifaciens (DSM 30120).</title>
        <authorList>
            <person name="Sudarsanam P."/>
            <person name="Ley R."/>
            <person name="Guruge J."/>
            <person name="Turnbaugh P.J."/>
            <person name="Mahowald M."/>
            <person name="Liep D."/>
            <person name="Gordon J."/>
        </authorList>
    </citation>
    <scope>NUCLEOTIDE SEQUENCE [LARGE SCALE GENOMIC DNA]</scope>
    <source>
        <strain evidence="1 2">DSM 30120</strain>
    </source>
</reference>
<dbReference type="AlphaFoldDB" id="B6XEY4"/>
<organism evidence="1 2">
    <name type="scientific">Providencia alcalifaciens DSM 30120</name>
    <dbReference type="NCBI Taxonomy" id="520999"/>
    <lineage>
        <taxon>Bacteria</taxon>
        <taxon>Pseudomonadati</taxon>
        <taxon>Pseudomonadota</taxon>
        <taxon>Gammaproteobacteria</taxon>
        <taxon>Enterobacterales</taxon>
        <taxon>Morganellaceae</taxon>
        <taxon>Providencia</taxon>
    </lineage>
</organism>
<name>B6XEY4_9GAMM</name>
<gene>
    <name evidence="1" type="ORF">PROVALCAL_01915</name>
</gene>
<dbReference type="EMBL" id="ABXW01000046">
    <property type="protein sequence ID" value="EEB46072.1"/>
    <property type="molecule type" value="Genomic_DNA"/>
</dbReference>
<sequence length="59" mass="7348">MNKTRCVWCNKKLNKEELFYYECSCEKCEYYRVALNNKNKFDIFALRIAFYFRKVINIM</sequence>
<dbReference type="Proteomes" id="UP000003729">
    <property type="component" value="Unassembled WGS sequence"/>
</dbReference>
<reference evidence="1 2" key="2">
    <citation type="submission" date="2008-10" db="EMBL/GenBank/DDBJ databases">
        <authorList>
            <person name="Fulton L."/>
            <person name="Clifton S."/>
            <person name="Fulton B."/>
            <person name="Xu J."/>
            <person name="Minx P."/>
            <person name="Pepin K.H."/>
            <person name="Johnson M."/>
            <person name="Bhonagiri V."/>
            <person name="Nash W.E."/>
            <person name="Mardis E.R."/>
            <person name="Wilson R.K."/>
        </authorList>
    </citation>
    <scope>NUCLEOTIDE SEQUENCE [LARGE SCALE GENOMIC DNA]</scope>
    <source>
        <strain evidence="1 2">DSM 30120</strain>
    </source>
</reference>
<comment type="caution">
    <text evidence="1">The sequence shown here is derived from an EMBL/GenBank/DDBJ whole genome shotgun (WGS) entry which is preliminary data.</text>
</comment>
<evidence type="ECO:0000313" key="2">
    <source>
        <dbReference type="Proteomes" id="UP000003729"/>
    </source>
</evidence>
<accession>B6XEY4</accession>
<proteinExistence type="predicted"/>
<dbReference type="eggNOG" id="ENOG5031J60">
    <property type="taxonomic scope" value="Bacteria"/>
</dbReference>
<protein>
    <submittedName>
        <fullName evidence="1">Uncharacterized protein</fullName>
    </submittedName>
</protein>
<evidence type="ECO:0000313" key="1">
    <source>
        <dbReference type="EMBL" id="EEB46072.1"/>
    </source>
</evidence>